<protein>
    <submittedName>
        <fullName evidence="4">Uncharacterized protein</fullName>
    </submittedName>
</protein>
<dbReference type="RefSeq" id="WP_150086616.1">
    <property type="nucleotide sequence ID" value="NZ_VWSF01000001.1"/>
</dbReference>
<dbReference type="InterPro" id="IPR049280">
    <property type="entry name" value="DUF6852"/>
</dbReference>
<dbReference type="AlphaFoldDB" id="A0A5M6DT89"/>
<evidence type="ECO:0000313" key="4">
    <source>
        <dbReference type="EMBL" id="KAA5549526.1"/>
    </source>
</evidence>
<dbReference type="Pfam" id="PF21186">
    <property type="entry name" value="DUF6852"/>
    <property type="match status" value="1"/>
</dbReference>
<evidence type="ECO:0000259" key="3">
    <source>
        <dbReference type="Pfam" id="PF21186"/>
    </source>
</evidence>
<sequence>MPVDLKDIASIAGMSGLYRVVSPSRNGIVVETLDEKNNRFVAQAKHRISLLSEISVYQQNTEETLPLAEVFERIRQQEGPEIKVNPKSSNAELTQFMETIVPDYDRERVYISDIKKITGWYNIVSKHVPFTEAAAEENIAPEPETAEDKAETAAKTK</sequence>
<dbReference type="Pfam" id="PF18347">
    <property type="entry name" value="DUF5606"/>
    <property type="match status" value="1"/>
</dbReference>
<evidence type="ECO:0000313" key="5">
    <source>
        <dbReference type="Proteomes" id="UP000323426"/>
    </source>
</evidence>
<dbReference type="InterPro" id="IPR041218">
    <property type="entry name" value="DUF5606"/>
</dbReference>
<dbReference type="InterPro" id="IPR049281">
    <property type="entry name" value="BVU_3817-like_C_sf"/>
</dbReference>
<organism evidence="4 5">
    <name type="scientific">Adhaeribacter rhizoryzae</name>
    <dbReference type="NCBI Taxonomy" id="2607907"/>
    <lineage>
        <taxon>Bacteria</taxon>
        <taxon>Pseudomonadati</taxon>
        <taxon>Bacteroidota</taxon>
        <taxon>Cytophagia</taxon>
        <taxon>Cytophagales</taxon>
        <taxon>Hymenobacteraceae</taxon>
        <taxon>Adhaeribacter</taxon>
    </lineage>
</organism>
<comment type="caution">
    <text evidence="4">The sequence shown here is derived from an EMBL/GenBank/DDBJ whole genome shotgun (WGS) entry which is preliminary data.</text>
</comment>
<dbReference type="Gene3D" id="2.30.30.730">
    <property type="match status" value="1"/>
</dbReference>
<accession>A0A5M6DT89</accession>
<dbReference type="EMBL" id="VWSF01000001">
    <property type="protein sequence ID" value="KAA5549526.1"/>
    <property type="molecule type" value="Genomic_DNA"/>
</dbReference>
<dbReference type="Proteomes" id="UP000323426">
    <property type="component" value="Unassembled WGS sequence"/>
</dbReference>
<reference evidence="4 5" key="1">
    <citation type="submission" date="2019-09" db="EMBL/GenBank/DDBJ databases">
        <title>Genome sequence and assembly of Adhaeribacter sp.</title>
        <authorList>
            <person name="Chhetri G."/>
        </authorList>
    </citation>
    <scope>NUCLEOTIDE SEQUENCE [LARGE SCALE GENOMIC DNA]</scope>
    <source>
        <strain evidence="4 5">DK36</strain>
    </source>
</reference>
<gene>
    <name evidence="4" type="ORF">F0145_02785</name>
</gene>
<feature type="domain" description="DUF5606" evidence="2">
    <location>
        <begin position="5"/>
        <end position="51"/>
    </location>
</feature>
<evidence type="ECO:0000256" key="1">
    <source>
        <dbReference type="SAM" id="MobiDB-lite"/>
    </source>
</evidence>
<name>A0A5M6DT89_9BACT</name>
<proteinExistence type="predicted"/>
<dbReference type="InterPro" id="IPR049282">
    <property type="entry name" value="BVU_3817_N_sf"/>
</dbReference>
<dbReference type="Gene3D" id="1.10.10.1650">
    <property type="match status" value="1"/>
</dbReference>
<keyword evidence="5" id="KW-1185">Reference proteome</keyword>
<feature type="compositionally biased region" description="Basic and acidic residues" evidence="1">
    <location>
        <begin position="146"/>
        <end position="157"/>
    </location>
</feature>
<evidence type="ECO:0000259" key="2">
    <source>
        <dbReference type="Pfam" id="PF18347"/>
    </source>
</evidence>
<feature type="domain" description="DUF6852" evidence="3">
    <location>
        <begin position="54"/>
        <end position="123"/>
    </location>
</feature>
<feature type="region of interest" description="Disordered" evidence="1">
    <location>
        <begin position="135"/>
        <end position="157"/>
    </location>
</feature>